<comment type="caution">
    <text evidence="2">The sequence shown here is derived from an EMBL/GenBank/DDBJ whole genome shotgun (WGS) entry which is preliminary data.</text>
</comment>
<reference evidence="2" key="1">
    <citation type="submission" date="2020-10" db="EMBL/GenBank/DDBJ databases">
        <authorList>
            <person name="Gilroy R."/>
        </authorList>
    </citation>
    <scope>NUCLEOTIDE SEQUENCE</scope>
    <source>
        <strain evidence="2">7293</strain>
    </source>
</reference>
<reference evidence="2" key="2">
    <citation type="journal article" date="2021" name="PeerJ">
        <title>Extensive microbial diversity within the chicken gut microbiome revealed by metagenomics and culture.</title>
        <authorList>
            <person name="Gilroy R."/>
            <person name="Ravi A."/>
            <person name="Getino M."/>
            <person name="Pursley I."/>
            <person name="Horton D.L."/>
            <person name="Alikhan N.F."/>
            <person name="Baker D."/>
            <person name="Gharbi K."/>
            <person name="Hall N."/>
            <person name="Watson M."/>
            <person name="Adriaenssens E.M."/>
            <person name="Foster-Nyarko E."/>
            <person name="Jarju S."/>
            <person name="Secka A."/>
            <person name="Antonio M."/>
            <person name="Oren A."/>
            <person name="Chaudhuri R.R."/>
            <person name="La Ragione R."/>
            <person name="Hildebrand F."/>
            <person name="Pallen M.J."/>
        </authorList>
    </citation>
    <scope>NUCLEOTIDE SEQUENCE</scope>
    <source>
        <strain evidence="2">7293</strain>
    </source>
</reference>
<evidence type="ECO:0000259" key="1">
    <source>
        <dbReference type="Pfam" id="PF07883"/>
    </source>
</evidence>
<dbReference type="Proteomes" id="UP000823615">
    <property type="component" value="Unassembled WGS sequence"/>
</dbReference>
<gene>
    <name evidence="2" type="ORF">IAA97_00635</name>
</gene>
<dbReference type="Pfam" id="PF07883">
    <property type="entry name" value="Cupin_2"/>
    <property type="match status" value="1"/>
</dbReference>
<dbReference type="EMBL" id="JADIMT010000011">
    <property type="protein sequence ID" value="MBO8435478.1"/>
    <property type="molecule type" value="Genomic_DNA"/>
</dbReference>
<dbReference type="SUPFAM" id="SSF51182">
    <property type="entry name" value="RmlC-like cupins"/>
    <property type="match status" value="1"/>
</dbReference>
<accession>A0A9D9DZ36</accession>
<name>A0A9D9DZ36_9SPIO</name>
<dbReference type="InterPro" id="IPR011051">
    <property type="entry name" value="RmlC_Cupin_sf"/>
</dbReference>
<sequence length="107" mass="11911">MGFFFDKDIEARVLDSKSKRKVLAHDKDLMACHLYFEAGGIGTPHTHPHTQIALIISGRFEFTLDGDTAVMTAGDSVYIPGGKEHSLVCLEKGELIDIFTPEREDFI</sequence>
<dbReference type="InterPro" id="IPR014710">
    <property type="entry name" value="RmlC-like_jellyroll"/>
</dbReference>
<dbReference type="Gene3D" id="2.60.120.10">
    <property type="entry name" value="Jelly Rolls"/>
    <property type="match status" value="1"/>
</dbReference>
<dbReference type="PANTHER" id="PTHR40112">
    <property type="entry name" value="H2HPP ISOMERASE"/>
    <property type="match status" value="1"/>
</dbReference>
<feature type="domain" description="Cupin type-2" evidence="1">
    <location>
        <begin position="36"/>
        <end position="93"/>
    </location>
</feature>
<evidence type="ECO:0000313" key="2">
    <source>
        <dbReference type="EMBL" id="MBO8435478.1"/>
    </source>
</evidence>
<dbReference type="InterPro" id="IPR052535">
    <property type="entry name" value="Bacilysin_H2HPP_isomerase"/>
</dbReference>
<dbReference type="PIRSF" id="PIRSF029883">
    <property type="entry name" value="KdgF"/>
    <property type="match status" value="1"/>
</dbReference>
<dbReference type="InterPro" id="IPR013096">
    <property type="entry name" value="Cupin_2"/>
</dbReference>
<evidence type="ECO:0000313" key="3">
    <source>
        <dbReference type="Proteomes" id="UP000823615"/>
    </source>
</evidence>
<protein>
    <submittedName>
        <fullName evidence="2">Cupin domain-containing protein</fullName>
    </submittedName>
</protein>
<proteinExistence type="predicted"/>
<organism evidence="2 3">
    <name type="scientific">Candidatus Ornithospirochaeta stercoripullorum</name>
    <dbReference type="NCBI Taxonomy" id="2840899"/>
    <lineage>
        <taxon>Bacteria</taxon>
        <taxon>Pseudomonadati</taxon>
        <taxon>Spirochaetota</taxon>
        <taxon>Spirochaetia</taxon>
        <taxon>Spirochaetales</taxon>
        <taxon>Spirochaetaceae</taxon>
        <taxon>Spirochaetaceae incertae sedis</taxon>
        <taxon>Candidatus Ornithospirochaeta</taxon>
    </lineage>
</organism>
<dbReference type="PANTHER" id="PTHR40112:SF1">
    <property type="entry name" value="H2HPP ISOMERASE"/>
    <property type="match status" value="1"/>
</dbReference>
<dbReference type="InterPro" id="IPR025499">
    <property type="entry name" value="KdgF"/>
</dbReference>
<dbReference type="AlphaFoldDB" id="A0A9D9DZ36"/>
<dbReference type="CDD" id="cd02238">
    <property type="entry name" value="cupin_KdgF"/>
    <property type="match status" value="1"/>
</dbReference>